<name>A0AAE0E3X9_9ROSI</name>
<comment type="similarity">
    <text evidence="3">Belongs to the GRAS family.</text>
</comment>
<evidence type="ECO:0000256" key="1">
    <source>
        <dbReference type="ARBA" id="ARBA00023015"/>
    </source>
</evidence>
<proteinExistence type="inferred from homology"/>
<evidence type="ECO:0000256" key="3">
    <source>
        <dbReference type="PROSITE-ProRule" id="PRU01191"/>
    </source>
</evidence>
<dbReference type="Pfam" id="PF03514">
    <property type="entry name" value="GRAS"/>
    <property type="match status" value="1"/>
</dbReference>
<keyword evidence="2" id="KW-0804">Transcription</keyword>
<evidence type="ECO:0000256" key="2">
    <source>
        <dbReference type="ARBA" id="ARBA00023163"/>
    </source>
</evidence>
<dbReference type="PROSITE" id="PS50985">
    <property type="entry name" value="GRAS"/>
    <property type="match status" value="1"/>
</dbReference>
<accession>A0AAE0E3X9</accession>
<comment type="caution">
    <text evidence="3">Lacks conserved residue(s) required for the propagation of feature annotation.</text>
</comment>
<evidence type="ECO:0000313" key="5">
    <source>
        <dbReference type="Proteomes" id="UP001281410"/>
    </source>
</evidence>
<keyword evidence="1" id="KW-0805">Transcription regulation</keyword>
<gene>
    <name evidence="4" type="ORF">Dsin_020367</name>
</gene>
<keyword evidence="5" id="KW-1185">Reference proteome</keyword>
<reference evidence="4" key="1">
    <citation type="journal article" date="2023" name="Plant J.">
        <title>Genome sequences and population genomics provide insights into the demographic history, inbreeding, and mutation load of two 'living fossil' tree species of Dipteronia.</title>
        <authorList>
            <person name="Feng Y."/>
            <person name="Comes H.P."/>
            <person name="Chen J."/>
            <person name="Zhu S."/>
            <person name="Lu R."/>
            <person name="Zhang X."/>
            <person name="Li P."/>
            <person name="Qiu J."/>
            <person name="Olsen K.M."/>
            <person name="Qiu Y."/>
        </authorList>
    </citation>
    <scope>NUCLEOTIDE SEQUENCE</scope>
    <source>
        <strain evidence="4">NBL</strain>
    </source>
</reference>
<feature type="region of interest" description="SAW" evidence="3">
    <location>
        <begin position="47"/>
        <end position="104"/>
    </location>
</feature>
<dbReference type="AlphaFoldDB" id="A0AAE0E3X9"/>
<organism evidence="4 5">
    <name type="scientific">Dipteronia sinensis</name>
    <dbReference type="NCBI Taxonomy" id="43782"/>
    <lineage>
        <taxon>Eukaryota</taxon>
        <taxon>Viridiplantae</taxon>
        <taxon>Streptophyta</taxon>
        <taxon>Embryophyta</taxon>
        <taxon>Tracheophyta</taxon>
        <taxon>Spermatophyta</taxon>
        <taxon>Magnoliopsida</taxon>
        <taxon>eudicotyledons</taxon>
        <taxon>Gunneridae</taxon>
        <taxon>Pentapetalae</taxon>
        <taxon>rosids</taxon>
        <taxon>malvids</taxon>
        <taxon>Sapindales</taxon>
        <taxon>Sapindaceae</taxon>
        <taxon>Hippocastanoideae</taxon>
        <taxon>Acereae</taxon>
        <taxon>Dipteronia</taxon>
    </lineage>
</organism>
<dbReference type="InterPro" id="IPR005202">
    <property type="entry name" value="TF_GRAS"/>
</dbReference>
<protein>
    <submittedName>
        <fullName evidence="4">Uncharacterized protein</fullName>
    </submittedName>
</protein>
<dbReference type="EMBL" id="JANJYJ010000006">
    <property type="protein sequence ID" value="KAK3206321.1"/>
    <property type="molecule type" value="Genomic_DNA"/>
</dbReference>
<sequence length="104" mass="12009">MSRFREALFYFSAVFDMFEANAGRESWETMLLIEEDEYAGEIMNAIAREGTKRIERAETFKLWQVQNLMAQVEKVKAAHFFANGLEACMDGSGMESKTFFTLLK</sequence>
<evidence type="ECO:0000313" key="4">
    <source>
        <dbReference type="EMBL" id="KAK3206321.1"/>
    </source>
</evidence>
<dbReference type="Proteomes" id="UP001281410">
    <property type="component" value="Unassembled WGS sequence"/>
</dbReference>
<comment type="caution">
    <text evidence="4">The sequence shown here is derived from an EMBL/GenBank/DDBJ whole genome shotgun (WGS) entry which is preliminary data.</text>
</comment>